<evidence type="ECO:0000256" key="2">
    <source>
        <dbReference type="ARBA" id="ARBA00011738"/>
    </source>
</evidence>
<dbReference type="GO" id="GO:0048046">
    <property type="term" value="C:apoplast"/>
    <property type="evidence" value="ECO:0007669"/>
    <property type="project" value="UniProtKB-SubCell"/>
</dbReference>
<dbReference type="Gene3D" id="2.40.480.10">
    <property type="entry name" value="Allene oxide cyclase-like"/>
    <property type="match status" value="1"/>
</dbReference>
<dbReference type="GO" id="GO:0009699">
    <property type="term" value="P:phenylpropanoid biosynthetic process"/>
    <property type="evidence" value="ECO:0007669"/>
    <property type="project" value="UniProtKB-ARBA"/>
</dbReference>
<accession>A0AAV7EPG3</accession>
<feature type="signal peptide" evidence="4">
    <location>
        <begin position="1"/>
        <end position="27"/>
    </location>
</feature>
<organism evidence="5 6">
    <name type="scientific">Aristolochia fimbriata</name>
    <name type="common">White veined hardy Dutchman's pipe vine</name>
    <dbReference type="NCBI Taxonomy" id="158543"/>
    <lineage>
        <taxon>Eukaryota</taxon>
        <taxon>Viridiplantae</taxon>
        <taxon>Streptophyta</taxon>
        <taxon>Embryophyta</taxon>
        <taxon>Tracheophyta</taxon>
        <taxon>Spermatophyta</taxon>
        <taxon>Magnoliopsida</taxon>
        <taxon>Magnoliidae</taxon>
        <taxon>Piperales</taxon>
        <taxon>Aristolochiaceae</taxon>
        <taxon>Aristolochia</taxon>
    </lineage>
</organism>
<comment type="caution">
    <text evidence="5">The sequence shown here is derived from an EMBL/GenBank/DDBJ whole genome shotgun (WGS) entry which is preliminary data.</text>
</comment>
<name>A0AAV7EPG3_ARIFI</name>
<reference evidence="5 6" key="1">
    <citation type="submission" date="2021-07" db="EMBL/GenBank/DDBJ databases">
        <title>The Aristolochia fimbriata genome: insights into angiosperm evolution, floral development and chemical biosynthesis.</title>
        <authorList>
            <person name="Jiao Y."/>
        </authorList>
    </citation>
    <scope>NUCLEOTIDE SEQUENCE [LARGE SCALE GENOMIC DNA]</scope>
    <source>
        <strain evidence="5">IBCAS-2021</strain>
        <tissue evidence="5">Leaf</tissue>
    </source>
</reference>
<dbReference type="InterPro" id="IPR004265">
    <property type="entry name" value="Dirigent"/>
</dbReference>
<dbReference type="InterPro" id="IPR044859">
    <property type="entry name" value="Allene_oxi_cyc_Dirigent"/>
</dbReference>
<dbReference type="Proteomes" id="UP000825729">
    <property type="component" value="Unassembled WGS sequence"/>
</dbReference>
<comment type="function">
    <text evidence="4">Dirigent proteins impart stereoselectivity on the phenoxy radical-coupling reaction, yielding optically active lignans from two molecules of coniferyl alcohol in the biosynthesis of lignans, flavonolignans, and alkaloids and thus plays a central role in plant secondary metabolism.</text>
</comment>
<evidence type="ECO:0000256" key="3">
    <source>
        <dbReference type="ARBA" id="ARBA00022525"/>
    </source>
</evidence>
<gene>
    <name evidence="5" type="ORF">H6P81_010678</name>
</gene>
<dbReference type="PANTHER" id="PTHR21495">
    <property type="entry name" value="NUCLEOPORIN-RELATED"/>
    <property type="match status" value="1"/>
</dbReference>
<dbReference type="AlphaFoldDB" id="A0AAV7EPG3"/>
<comment type="similarity">
    <text evidence="1 4">Belongs to the plant dirigent protein family.</text>
</comment>
<comment type="subunit">
    <text evidence="2 4">Homodimer.</text>
</comment>
<keyword evidence="4" id="KW-0052">Apoplast</keyword>
<feature type="chain" id="PRO_5043106485" description="Dirigent protein" evidence="4">
    <location>
        <begin position="28"/>
        <end position="192"/>
    </location>
</feature>
<protein>
    <recommendedName>
        <fullName evidence="4">Dirigent protein</fullName>
    </recommendedName>
</protein>
<evidence type="ECO:0000313" key="6">
    <source>
        <dbReference type="Proteomes" id="UP000825729"/>
    </source>
</evidence>
<keyword evidence="6" id="KW-1185">Reference proteome</keyword>
<keyword evidence="3 4" id="KW-0964">Secreted</keyword>
<dbReference type="Pfam" id="PF03018">
    <property type="entry name" value="Dirigent"/>
    <property type="match status" value="1"/>
</dbReference>
<comment type="subcellular location">
    <subcellularLocation>
        <location evidence="4">Secreted</location>
        <location evidence="4">Extracellular space</location>
        <location evidence="4">Apoplast</location>
    </subcellularLocation>
</comment>
<evidence type="ECO:0000256" key="4">
    <source>
        <dbReference type="RuleBase" id="RU363099"/>
    </source>
</evidence>
<sequence>MGIRPSPTVLFFLIVFSLFSLSDLASAGKPHGGRGTRGPFPGTREDQKLSHLHFYFHDIVSGRNPSAVPIIVSNRTSRGFGTTFMIDDPLTEGPEPTSRLVGRAQGLYALASQHDVGLLMVINFAFVSGKYNGSTLSVMGRNAVMSDVREMPVIGGTGLFRWARGYAQAHTVWFDIATGDAVVEYHVHVLHY</sequence>
<proteinExistence type="inferred from homology"/>
<evidence type="ECO:0000256" key="1">
    <source>
        <dbReference type="ARBA" id="ARBA00010746"/>
    </source>
</evidence>
<keyword evidence="4" id="KW-0732">Signal</keyword>
<evidence type="ECO:0000313" key="5">
    <source>
        <dbReference type="EMBL" id="KAG9450713.1"/>
    </source>
</evidence>
<dbReference type="EMBL" id="JAINDJ010000004">
    <property type="protein sequence ID" value="KAG9450713.1"/>
    <property type="molecule type" value="Genomic_DNA"/>
</dbReference>